<organism evidence="6 7">
    <name type="scientific">Geodia barretti</name>
    <name type="common">Barrett's horny sponge</name>
    <dbReference type="NCBI Taxonomy" id="519541"/>
    <lineage>
        <taxon>Eukaryota</taxon>
        <taxon>Metazoa</taxon>
        <taxon>Porifera</taxon>
        <taxon>Demospongiae</taxon>
        <taxon>Heteroscleromorpha</taxon>
        <taxon>Tetractinellida</taxon>
        <taxon>Astrophorina</taxon>
        <taxon>Geodiidae</taxon>
        <taxon>Geodia</taxon>
    </lineage>
</organism>
<name>A0AA35WJI9_GEOBA</name>
<keyword evidence="3 5" id="KW-1133">Transmembrane helix</keyword>
<sequence>MSSMHDGEEFGKAINGISAGRLASSRHMKPTPVTVSGISFVSTLWIIFTILVLCGLVIVAAFPRWVHNDVNTPEKRRELDNLVYKVDFGLYHFCYELTTSLVQGTNNASFEECTTYHQYSPQATLGGISTNLENADLEDIAFLFSASILYAFAFLMLLLSLIWGVTAYLKPKVKGTSMFAVAFVFQVIGGVALVISLALLPVSLESKFMSQFCGPEASYYYRGMCTVDWGLYVAMVITACALYLPSLAIFAMNISDGLRANVCC</sequence>
<dbReference type="PANTHER" id="PTHR12489:SF16">
    <property type="entry name" value="LHFPL TETRASPAN SUBFAMILY MEMBER 6 PROTEIN-RELATED"/>
    <property type="match status" value="1"/>
</dbReference>
<evidence type="ECO:0000313" key="6">
    <source>
        <dbReference type="EMBL" id="CAI8022734.1"/>
    </source>
</evidence>
<evidence type="ECO:0000256" key="2">
    <source>
        <dbReference type="ARBA" id="ARBA00022692"/>
    </source>
</evidence>
<comment type="subcellular location">
    <subcellularLocation>
        <location evidence="1">Membrane</location>
        <topology evidence="1">Multi-pass membrane protein</topology>
    </subcellularLocation>
</comment>
<dbReference type="Gene3D" id="1.20.140.150">
    <property type="match status" value="1"/>
</dbReference>
<accession>A0AA35WJI9</accession>
<feature type="transmembrane region" description="Helical" evidence="5">
    <location>
        <begin position="140"/>
        <end position="166"/>
    </location>
</feature>
<dbReference type="GO" id="GO:0016020">
    <property type="term" value="C:membrane"/>
    <property type="evidence" value="ECO:0007669"/>
    <property type="project" value="UniProtKB-SubCell"/>
</dbReference>
<feature type="transmembrane region" description="Helical" evidence="5">
    <location>
        <begin position="229"/>
        <end position="251"/>
    </location>
</feature>
<keyword evidence="7" id="KW-1185">Reference proteome</keyword>
<evidence type="ECO:0000256" key="5">
    <source>
        <dbReference type="SAM" id="Phobius"/>
    </source>
</evidence>
<keyword evidence="4 5" id="KW-0472">Membrane</keyword>
<feature type="transmembrane region" description="Helical" evidence="5">
    <location>
        <begin position="35"/>
        <end position="62"/>
    </location>
</feature>
<dbReference type="Proteomes" id="UP001174909">
    <property type="component" value="Unassembled WGS sequence"/>
</dbReference>
<dbReference type="Pfam" id="PF10242">
    <property type="entry name" value="L_HMGIC_fpl"/>
    <property type="match status" value="1"/>
</dbReference>
<proteinExistence type="predicted"/>
<dbReference type="AlphaFoldDB" id="A0AA35WJI9"/>
<keyword evidence="2 5" id="KW-0812">Transmembrane</keyword>
<evidence type="ECO:0000256" key="4">
    <source>
        <dbReference type="ARBA" id="ARBA00023136"/>
    </source>
</evidence>
<dbReference type="PANTHER" id="PTHR12489">
    <property type="entry name" value="LIPOMA HMGIC FUSION PARTNER-LIKE PROTEIN"/>
    <property type="match status" value="1"/>
</dbReference>
<dbReference type="InterPro" id="IPR019372">
    <property type="entry name" value="LHFPL"/>
</dbReference>
<comment type="caution">
    <text evidence="6">The sequence shown here is derived from an EMBL/GenBank/DDBJ whole genome shotgun (WGS) entry which is preliminary data.</text>
</comment>
<protein>
    <submittedName>
        <fullName evidence="6">Uncharacterized protein</fullName>
    </submittedName>
</protein>
<reference evidence="6" key="1">
    <citation type="submission" date="2023-03" db="EMBL/GenBank/DDBJ databases">
        <authorList>
            <person name="Steffen K."/>
            <person name="Cardenas P."/>
        </authorList>
    </citation>
    <scope>NUCLEOTIDE SEQUENCE</scope>
</reference>
<gene>
    <name evidence="6" type="ORF">GBAR_LOCUS13323</name>
</gene>
<evidence type="ECO:0000256" key="1">
    <source>
        <dbReference type="ARBA" id="ARBA00004141"/>
    </source>
</evidence>
<evidence type="ECO:0000313" key="7">
    <source>
        <dbReference type="Proteomes" id="UP001174909"/>
    </source>
</evidence>
<feature type="transmembrane region" description="Helical" evidence="5">
    <location>
        <begin position="178"/>
        <end position="200"/>
    </location>
</feature>
<evidence type="ECO:0000256" key="3">
    <source>
        <dbReference type="ARBA" id="ARBA00022989"/>
    </source>
</evidence>
<dbReference type="EMBL" id="CASHTH010001975">
    <property type="protein sequence ID" value="CAI8022734.1"/>
    <property type="molecule type" value="Genomic_DNA"/>
</dbReference>